<dbReference type="AlphaFoldDB" id="A0A1K1QMC0"/>
<name>A0A1K1QMC0_9FLAO</name>
<feature type="domain" description="N-acetyltransferase" evidence="4">
    <location>
        <begin position="40"/>
        <end position="190"/>
    </location>
</feature>
<dbReference type="PANTHER" id="PTHR10545:SF29">
    <property type="entry name" value="GH14572P-RELATED"/>
    <property type="match status" value="1"/>
</dbReference>
<dbReference type="SUPFAM" id="SSF55729">
    <property type="entry name" value="Acyl-CoA N-acyltransferases (Nat)"/>
    <property type="match status" value="1"/>
</dbReference>
<dbReference type="PANTHER" id="PTHR10545">
    <property type="entry name" value="DIAMINE N-ACETYLTRANSFERASE"/>
    <property type="match status" value="1"/>
</dbReference>
<dbReference type="CDD" id="cd04301">
    <property type="entry name" value="NAT_SF"/>
    <property type="match status" value="1"/>
</dbReference>
<dbReference type="STRING" id="76595.SAMN05660313_02788"/>
<evidence type="ECO:0000256" key="1">
    <source>
        <dbReference type="ARBA" id="ARBA00008694"/>
    </source>
</evidence>
<dbReference type="EMBL" id="FPIY01000004">
    <property type="protein sequence ID" value="SFW60925.1"/>
    <property type="molecule type" value="Genomic_DNA"/>
</dbReference>
<dbReference type="InterPro" id="IPR016181">
    <property type="entry name" value="Acyl_CoA_acyltransferase"/>
</dbReference>
<accession>A0A1K1QMC0</accession>
<organism evidence="5 6">
    <name type="scientific">Cellulophaga fucicola</name>
    <dbReference type="NCBI Taxonomy" id="76595"/>
    <lineage>
        <taxon>Bacteria</taxon>
        <taxon>Pseudomonadati</taxon>
        <taxon>Bacteroidota</taxon>
        <taxon>Flavobacteriia</taxon>
        <taxon>Flavobacteriales</taxon>
        <taxon>Flavobacteriaceae</taxon>
        <taxon>Cellulophaga</taxon>
    </lineage>
</organism>
<dbReference type="InterPro" id="IPR051016">
    <property type="entry name" value="Diverse_Substrate_AcTransf"/>
</dbReference>
<comment type="similarity">
    <text evidence="1">Belongs to the acetyltransferase family.</text>
</comment>
<evidence type="ECO:0000256" key="3">
    <source>
        <dbReference type="ARBA" id="ARBA00023315"/>
    </source>
</evidence>
<reference evidence="6" key="1">
    <citation type="submission" date="2016-11" db="EMBL/GenBank/DDBJ databases">
        <authorList>
            <person name="Varghese N."/>
            <person name="Submissions S."/>
        </authorList>
    </citation>
    <scope>NUCLEOTIDE SEQUENCE [LARGE SCALE GENOMIC DNA]</scope>
    <source>
        <strain evidence="6">DSM 24786</strain>
    </source>
</reference>
<dbReference type="FunFam" id="3.40.630.30:FF:000064">
    <property type="entry name" value="GNAT family acetyltransferase"/>
    <property type="match status" value="1"/>
</dbReference>
<keyword evidence="2 5" id="KW-0808">Transferase</keyword>
<dbReference type="InterPro" id="IPR000182">
    <property type="entry name" value="GNAT_dom"/>
</dbReference>
<proteinExistence type="inferred from homology"/>
<keyword evidence="3 5" id="KW-0012">Acyltransferase</keyword>
<dbReference type="Gene3D" id="3.40.630.30">
    <property type="match status" value="1"/>
</dbReference>
<dbReference type="GO" id="GO:0008080">
    <property type="term" value="F:N-acetyltransferase activity"/>
    <property type="evidence" value="ECO:0007669"/>
    <property type="project" value="TreeGrafter"/>
</dbReference>
<dbReference type="Proteomes" id="UP000183257">
    <property type="component" value="Unassembled WGS sequence"/>
</dbReference>
<evidence type="ECO:0000313" key="6">
    <source>
        <dbReference type="Proteomes" id="UP000183257"/>
    </source>
</evidence>
<dbReference type="Pfam" id="PF00583">
    <property type="entry name" value="Acetyltransf_1"/>
    <property type="match status" value="1"/>
</dbReference>
<evidence type="ECO:0000259" key="4">
    <source>
        <dbReference type="PROSITE" id="PS51186"/>
    </source>
</evidence>
<evidence type="ECO:0000256" key="2">
    <source>
        <dbReference type="ARBA" id="ARBA00022679"/>
    </source>
</evidence>
<evidence type="ECO:0000313" key="5">
    <source>
        <dbReference type="EMBL" id="SFW60925.1"/>
    </source>
</evidence>
<keyword evidence="6" id="KW-1185">Reference proteome</keyword>
<protein>
    <submittedName>
        <fullName evidence="5">L-amino acid N-acyltransferase YncA</fullName>
    </submittedName>
</protein>
<dbReference type="PROSITE" id="PS51186">
    <property type="entry name" value="GNAT"/>
    <property type="match status" value="1"/>
</dbReference>
<gene>
    <name evidence="5" type="ORF">SAMN05660313_02788</name>
</gene>
<sequence>MVVFYLSTNIDNFVILQRFRNIKSLKRVTLQIIRTKKMEYLIREATQEDMAQVLDLIRELALFEKEPEAVEVTVEDLILDGFGDYKLFHCFVAEVNNGIVGTALVYNRYSTWKGPVLHLEDLIVTKKMRGTGLGTSLLDEVVKYGHKQGVKRICWEVLDWNEPAIKFYQSKGADVKRDWDVVHLNEKGIENYIANL</sequence>